<feature type="compositionally biased region" description="Polar residues" evidence="1">
    <location>
        <begin position="862"/>
        <end position="877"/>
    </location>
</feature>
<dbReference type="PANTHER" id="PTHR34798">
    <property type="entry name" value="PROTEIN TIME FOR COFFEE"/>
    <property type="match status" value="1"/>
</dbReference>
<dbReference type="InterPro" id="IPR039317">
    <property type="entry name" value="TIC"/>
</dbReference>
<evidence type="ECO:0000256" key="1">
    <source>
        <dbReference type="SAM" id="MobiDB-lite"/>
    </source>
</evidence>
<dbReference type="GO" id="GO:0042752">
    <property type="term" value="P:regulation of circadian rhythm"/>
    <property type="evidence" value="ECO:0007669"/>
    <property type="project" value="InterPro"/>
</dbReference>
<feature type="compositionally biased region" description="Acidic residues" evidence="1">
    <location>
        <begin position="68"/>
        <end position="80"/>
    </location>
</feature>
<comment type="caution">
    <text evidence="2">The sequence shown here is derived from an EMBL/GenBank/DDBJ whole genome shotgun (WGS) entry which is preliminary data.</text>
</comment>
<accession>A0AAV8UDX2</accession>
<feature type="compositionally biased region" description="Basic and acidic residues" evidence="1">
    <location>
        <begin position="142"/>
        <end position="151"/>
    </location>
</feature>
<feature type="compositionally biased region" description="Basic and acidic residues" evidence="1">
    <location>
        <begin position="37"/>
        <end position="57"/>
    </location>
</feature>
<dbReference type="PANTHER" id="PTHR34798:SF1">
    <property type="entry name" value="TIC-LIKE PROTEIN"/>
    <property type="match status" value="1"/>
</dbReference>
<feature type="compositionally biased region" description="Polar residues" evidence="1">
    <location>
        <begin position="770"/>
        <end position="805"/>
    </location>
</feature>
<sequence>MERNRNGRKSNVAGLVAANGLHKRQHRPTPLVDSPDEDGHVVELQETLRLRDRDTLSKNKRRRAAREEGEESTEQSISDEDDCEMLFQNNNHHRKSVAALPTGDGRQALPLKVADEMVVPRKARTVSVKRSHESWVSGNDGFGKEQSDKRASASQTNWSALASPMPSNSSSSRKKAKPSGPRTRLPKVSKSSSSLQDDIELEIAEVLYGLKKQSQSSKKEEYLDSAPEKLETKGTTIGVILDPKSSPTLNAAMTSLCTQYASLESDLVLGIASKKQKVEDDSPPVQNSSIASVNKDESQNLVRMEVQEPRLEKARGFDEELSKVSDDMGISKVVCRSPEPSEKKSNLETDKSQVAAKEKSNLPKVESGTCIKLDVVQDSAVAEVAVNVSDGESKREENLKIDLMDFRNIVENRERVETLMKKEVLGLELKGKKVKKIVEKHGPKLEFENPTHLSSNDQGIKSLFKDQPKATINKLEASAQSSSMPLPIAVAGCPSGLSPLEYVPPFQTVFSIDGTNGPSTSIQPPRFVLSKPQPKRCATHHYIASSVRLHQQCMKMNHFWPETGGSAPLYLGKPNNLEGIPPAENMIIGKPLQGRLEVVSLNTAQETGQSGGNYRALTSKDSNSDGVNILDIYQKKQLVIHQPPNPAVAGNFLPGPAFVFSLSQHQPSLPAIANQGRPSVSAASTNTLVPSSNAIAGVVTNSSGLPAVATATSFNHPNLAVNEAPYVTILPSNGCPFPISTPIGNTAAFSGVNPAQPMPVYSSFFPSQMLHPSQVQQRHPSSQSLTQPVHQNASTSTGSSSTPKQPQHHQTHGSHVNSKNVSNSSAHPQQPQKQQAPSHQLRKLEAEVSGESTPRNNDTRASHSQKSTHGQNFTVPLQPNFGLIPSTSFGGAVSSHGEKQQSQEKNLKGGLELIPSPAYAMSFASFGGSYTASNLNFSSIAHNSVILQGLPDLTQQGYQVLSAPQTIQKKSRQLSDGKSGGSSSKPDDVKKATLGKSSSNAAQTLVFDNSARAVNFVPSPLTGNWPSVPVTSIANAPVVANSSNSQQQHLVQLQRQHMHQQLQQQNKSVTSACLPSSTNGAKYANNSSLFSQAMAPCNTQWKSASRTSVSQPSVTHMSSKSIPQHSQISFGENSKSTLAPHVHQIPKSQQSDNSFAGNPQKPSAVCGRNVPSILSTCPAQLSELKY</sequence>
<feature type="region of interest" description="Disordered" evidence="1">
    <location>
        <begin position="123"/>
        <end position="194"/>
    </location>
</feature>
<feature type="region of interest" description="Disordered" evidence="1">
    <location>
        <begin position="965"/>
        <end position="996"/>
    </location>
</feature>
<dbReference type="GO" id="GO:0005634">
    <property type="term" value="C:nucleus"/>
    <property type="evidence" value="ECO:0007669"/>
    <property type="project" value="TreeGrafter"/>
</dbReference>
<dbReference type="EMBL" id="JAIWQS010000008">
    <property type="protein sequence ID" value="KAJ8899303.1"/>
    <property type="molecule type" value="Genomic_DNA"/>
</dbReference>
<feature type="region of interest" description="Disordered" evidence="1">
    <location>
        <begin position="770"/>
        <end position="906"/>
    </location>
</feature>
<reference evidence="2 3" key="1">
    <citation type="submission" date="2021-09" db="EMBL/GenBank/DDBJ databases">
        <title>Genomic insights and catalytic innovation underlie evolution of tropane alkaloids biosynthesis.</title>
        <authorList>
            <person name="Wang Y.-J."/>
            <person name="Tian T."/>
            <person name="Huang J.-P."/>
            <person name="Huang S.-X."/>
        </authorList>
    </citation>
    <scope>NUCLEOTIDE SEQUENCE [LARGE SCALE GENOMIC DNA]</scope>
    <source>
        <strain evidence="2">KIB-2018</strain>
        <tissue evidence="2">Leaf</tissue>
    </source>
</reference>
<feature type="region of interest" description="Disordered" evidence="1">
    <location>
        <begin position="1142"/>
        <end position="1163"/>
    </location>
</feature>
<feature type="compositionally biased region" description="Low complexity" evidence="1">
    <location>
        <begin position="159"/>
        <end position="171"/>
    </location>
</feature>
<keyword evidence="3" id="KW-1185">Reference proteome</keyword>
<evidence type="ECO:0000313" key="2">
    <source>
        <dbReference type="EMBL" id="KAJ8899303.1"/>
    </source>
</evidence>
<organism evidence="2 3">
    <name type="scientific">Erythroxylum novogranatense</name>
    <dbReference type="NCBI Taxonomy" id="1862640"/>
    <lineage>
        <taxon>Eukaryota</taxon>
        <taxon>Viridiplantae</taxon>
        <taxon>Streptophyta</taxon>
        <taxon>Embryophyta</taxon>
        <taxon>Tracheophyta</taxon>
        <taxon>Spermatophyta</taxon>
        <taxon>Magnoliopsida</taxon>
        <taxon>eudicotyledons</taxon>
        <taxon>Gunneridae</taxon>
        <taxon>Pentapetalae</taxon>
        <taxon>rosids</taxon>
        <taxon>fabids</taxon>
        <taxon>Malpighiales</taxon>
        <taxon>Erythroxylaceae</taxon>
        <taxon>Erythroxylum</taxon>
    </lineage>
</organism>
<evidence type="ECO:0008006" key="4">
    <source>
        <dbReference type="Google" id="ProtNLM"/>
    </source>
</evidence>
<feature type="region of interest" description="Disordered" evidence="1">
    <location>
        <begin position="1"/>
        <end position="80"/>
    </location>
</feature>
<feature type="compositionally biased region" description="Polar residues" evidence="1">
    <location>
        <begin position="1146"/>
        <end position="1161"/>
    </location>
</feature>
<name>A0AAV8UDX2_9ROSI</name>
<evidence type="ECO:0000313" key="3">
    <source>
        <dbReference type="Proteomes" id="UP001159364"/>
    </source>
</evidence>
<dbReference type="Proteomes" id="UP001159364">
    <property type="component" value="Linkage Group LG08"/>
</dbReference>
<dbReference type="AlphaFoldDB" id="A0AAV8UDX2"/>
<feature type="compositionally biased region" description="Basic and acidic residues" evidence="1">
    <location>
        <begin position="896"/>
        <end position="906"/>
    </location>
</feature>
<protein>
    <recommendedName>
        <fullName evidence="4">Time for coffee</fullName>
    </recommendedName>
</protein>
<feature type="compositionally biased region" description="Basic and acidic residues" evidence="1">
    <location>
        <begin position="339"/>
        <end position="360"/>
    </location>
</feature>
<feature type="region of interest" description="Disordered" evidence="1">
    <location>
        <begin position="334"/>
        <end position="360"/>
    </location>
</feature>
<feature type="region of interest" description="Disordered" evidence="1">
    <location>
        <begin position="277"/>
        <end position="296"/>
    </location>
</feature>
<feature type="compositionally biased region" description="Low complexity" evidence="1">
    <location>
        <begin position="814"/>
        <end position="839"/>
    </location>
</feature>
<proteinExistence type="predicted"/>
<gene>
    <name evidence="2" type="ORF">K2173_018277</name>
</gene>